<evidence type="ECO:0000313" key="3">
    <source>
        <dbReference type="RefSeq" id="XP_010935111.1"/>
    </source>
</evidence>
<sequence length="258" mass="28898">MESGVRGERLGTHPTFWGFFEIFVNVLRFGGRLAGFLILQVWHIWWRLAGCFFTVSAGVLSLGFRIARFSIYQVGCIWRIVSRYIPHRSVDLEPRSSGENASDSDVDRSADLGPQAIGAHAHQDGDGLVETGHTSEIGGDSALGRDVDNPHSLWNSFQALPRGQISWETSTCCATILFNQIMILLPMKFFNGFWFFYVSSNNVIIISCSIVVVRDAFPVIVGHLAETMPCDEVIGKPIFFIWLMNIGLQQIVRCYADF</sequence>
<dbReference type="KEGG" id="egu:105055096"/>
<protein>
    <submittedName>
        <fullName evidence="3">Uncharacterized protein LOC105055096</fullName>
    </submittedName>
</protein>
<organism evidence="2 3">
    <name type="scientific">Elaeis guineensis var. tenera</name>
    <name type="common">Oil palm</name>
    <dbReference type="NCBI Taxonomy" id="51953"/>
    <lineage>
        <taxon>Eukaryota</taxon>
        <taxon>Viridiplantae</taxon>
        <taxon>Streptophyta</taxon>
        <taxon>Embryophyta</taxon>
        <taxon>Tracheophyta</taxon>
        <taxon>Spermatophyta</taxon>
        <taxon>Magnoliopsida</taxon>
        <taxon>Liliopsida</taxon>
        <taxon>Arecaceae</taxon>
        <taxon>Arecoideae</taxon>
        <taxon>Cocoseae</taxon>
        <taxon>Elaeidinae</taxon>
        <taxon>Elaeis</taxon>
    </lineage>
</organism>
<feature type="transmembrane region" description="Helical" evidence="1">
    <location>
        <begin position="44"/>
        <end position="64"/>
    </location>
</feature>
<dbReference type="InParanoid" id="A0A6I9RZI2"/>
<accession>A0A6I9RZI2</accession>
<feature type="transmembrane region" description="Helical" evidence="1">
    <location>
        <begin position="16"/>
        <end position="38"/>
    </location>
</feature>
<dbReference type="RefSeq" id="XP_010935111.1">
    <property type="nucleotide sequence ID" value="XM_010936809.3"/>
</dbReference>
<gene>
    <name evidence="3" type="primary">LOC105055096</name>
</gene>
<keyword evidence="1" id="KW-1133">Transmembrane helix</keyword>
<dbReference type="Proteomes" id="UP000504607">
    <property type="component" value="Chromosome 12"/>
</dbReference>
<proteinExistence type="predicted"/>
<name>A0A6I9RZI2_ELAGV</name>
<keyword evidence="2" id="KW-1185">Reference proteome</keyword>
<evidence type="ECO:0000313" key="2">
    <source>
        <dbReference type="Proteomes" id="UP000504607"/>
    </source>
</evidence>
<keyword evidence="1" id="KW-0812">Transmembrane</keyword>
<keyword evidence="1" id="KW-0472">Membrane</keyword>
<evidence type="ECO:0000256" key="1">
    <source>
        <dbReference type="SAM" id="Phobius"/>
    </source>
</evidence>
<reference evidence="3" key="1">
    <citation type="submission" date="2025-08" db="UniProtKB">
        <authorList>
            <consortium name="RefSeq"/>
        </authorList>
    </citation>
    <scope>IDENTIFICATION</scope>
</reference>
<dbReference type="GeneID" id="105055096"/>
<dbReference type="AlphaFoldDB" id="A0A6I9RZI2"/>
<feature type="transmembrane region" description="Helical" evidence="1">
    <location>
        <begin position="192"/>
        <end position="213"/>
    </location>
</feature>